<reference evidence="2 3" key="1">
    <citation type="submission" date="2012-02" db="EMBL/GenBank/DDBJ databases">
        <title>Complete genome sequence of Phycisphaera mikurensis NBRC 102666.</title>
        <authorList>
            <person name="Ankai A."/>
            <person name="Hosoyama A."/>
            <person name="Terui Y."/>
            <person name="Sekine M."/>
            <person name="Fukai R."/>
            <person name="Kato Y."/>
            <person name="Nakamura S."/>
            <person name="Yamada-Narita S."/>
            <person name="Kawakoshi A."/>
            <person name="Fukunaga Y."/>
            <person name="Yamazaki S."/>
            <person name="Fujita N."/>
        </authorList>
    </citation>
    <scope>NUCLEOTIDE SEQUENCE [LARGE SCALE GENOMIC DNA]</scope>
    <source>
        <strain evidence="3">NBRC 102666 / KCTC 22515 / FYK2301M01</strain>
    </source>
</reference>
<accession>I0IAD2</accession>
<keyword evidence="3" id="KW-1185">Reference proteome</keyword>
<dbReference type="HOGENOM" id="CLU_3187115_0_0_0"/>
<proteinExistence type="predicted"/>
<gene>
    <name evidence="2" type="ordered locus">PSMK_00610</name>
</gene>
<dbReference type="KEGG" id="phm:PSMK_00610"/>
<dbReference type="AlphaFoldDB" id="I0IAD2"/>
<sequence length="46" mass="5044">MHLLPSQRGIATLPSFPALRRHRGVGHTEEQQADGEESANFHPGPL</sequence>
<organism evidence="2 3">
    <name type="scientific">Phycisphaera mikurensis (strain NBRC 102666 / KCTC 22515 / FYK2301M01)</name>
    <dbReference type="NCBI Taxonomy" id="1142394"/>
    <lineage>
        <taxon>Bacteria</taxon>
        <taxon>Pseudomonadati</taxon>
        <taxon>Planctomycetota</taxon>
        <taxon>Phycisphaerae</taxon>
        <taxon>Phycisphaerales</taxon>
        <taxon>Phycisphaeraceae</taxon>
        <taxon>Phycisphaera</taxon>
    </lineage>
</organism>
<feature type="region of interest" description="Disordered" evidence="1">
    <location>
        <begin position="1"/>
        <end position="46"/>
    </location>
</feature>
<evidence type="ECO:0000313" key="3">
    <source>
        <dbReference type="Proteomes" id="UP000007881"/>
    </source>
</evidence>
<evidence type="ECO:0000256" key="1">
    <source>
        <dbReference type="SAM" id="MobiDB-lite"/>
    </source>
</evidence>
<dbReference type="EMBL" id="AP012338">
    <property type="protein sequence ID" value="BAM02220.1"/>
    <property type="molecule type" value="Genomic_DNA"/>
</dbReference>
<dbReference type="Proteomes" id="UP000007881">
    <property type="component" value="Chromosome"/>
</dbReference>
<name>I0IAD2_PHYMF</name>
<protein>
    <submittedName>
        <fullName evidence="2">Uncharacterized protein</fullName>
    </submittedName>
</protein>
<evidence type="ECO:0000313" key="2">
    <source>
        <dbReference type="EMBL" id="BAM02220.1"/>
    </source>
</evidence>